<gene>
    <name evidence="3" type="ORF">ACFPM4_07230</name>
</gene>
<evidence type="ECO:0000259" key="2">
    <source>
        <dbReference type="Pfam" id="PF03413"/>
    </source>
</evidence>
<proteinExistence type="predicted"/>
<dbReference type="InterPro" id="IPR025711">
    <property type="entry name" value="PepSY"/>
</dbReference>
<evidence type="ECO:0000313" key="4">
    <source>
        <dbReference type="Proteomes" id="UP001596147"/>
    </source>
</evidence>
<comment type="caution">
    <text evidence="3">The sequence shown here is derived from an EMBL/GenBank/DDBJ whole genome shotgun (WGS) entry which is preliminary data.</text>
</comment>
<feature type="compositionally biased region" description="Basic and acidic residues" evidence="1">
    <location>
        <begin position="91"/>
        <end position="106"/>
    </location>
</feature>
<dbReference type="EMBL" id="JBHSMC010000009">
    <property type="protein sequence ID" value="MFC5464540.1"/>
    <property type="molecule type" value="Genomic_DNA"/>
</dbReference>
<dbReference type="Pfam" id="PF03413">
    <property type="entry name" value="PepSY"/>
    <property type="match status" value="2"/>
</dbReference>
<dbReference type="RefSeq" id="WP_382349523.1">
    <property type="nucleotide sequence ID" value="NZ_JBHSMC010000009.1"/>
</dbReference>
<reference evidence="4" key="1">
    <citation type="journal article" date="2019" name="Int. J. Syst. Evol. Microbiol.">
        <title>The Global Catalogue of Microorganisms (GCM) 10K type strain sequencing project: providing services to taxonomists for standard genome sequencing and annotation.</title>
        <authorList>
            <consortium name="The Broad Institute Genomics Platform"/>
            <consortium name="The Broad Institute Genome Sequencing Center for Infectious Disease"/>
            <person name="Wu L."/>
            <person name="Ma J."/>
        </authorList>
    </citation>
    <scope>NUCLEOTIDE SEQUENCE [LARGE SCALE GENOMIC DNA]</scope>
    <source>
        <strain evidence="4">CGMCC 1.12237</strain>
    </source>
</reference>
<accession>A0ABW0LF85</accession>
<sequence>MRKFFKWRYAIAGVALFILGFVLWQVSSTLTSAEPITAADAQELVQDIYKGEIVEIKEEGNVYTINIQLDTGIYEIKIDRKSGNVDSMTRISKDTPVTDDKEKPTDNDNPTDKPQQPEKELTLDEVKEILIQQQKIDIKKVEKKIENNKSVYRAVVQQDNKEINYTVDAITGEIINTTTKEVTQPNPEPKPKKRITTEEAKAIALKAVKGVIDDVELEEDDGMNYYLIEIERNDDEEATVQIDAITGEVISIVWDD</sequence>
<evidence type="ECO:0000256" key="1">
    <source>
        <dbReference type="SAM" id="MobiDB-lite"/>
    </source>
</evidence>
<protein>
    <submittedName>
        <fullName evidence="3">PepSY domain-containing protein</fullName>
    </submittedName>
</protein>
<name>A0ABW0LF85_9BACI</name>
<evidence type="ECO:0000313" key="3">
    <source>
        <dbReference type="EMBL" id="MFC5464540.1"/>
    </source>
</evidence>
<keyword evidence="4" id="KW-1185">Reference proteome</keyword>
<feature type="domain" description="PepSY" evidence="2">
    <location>
        <begin position="121"/>
        <end position="177"/>
    </location>
</feature>
<feature type="region of interest" description="Disordered" evidence="1">
    <location>
        <begin position="87"/>
        <end position="120"/>
    </location>
</feature>
<organism evidence="3 4">
    <name type="scientific">Lederbergia graminis</name>
    <dbReference type="NCBI Taxonomy" id="735518"/>
    <lineage>
        <taxon>Bacteria</taxon>
        <taxon>Bacillati</taxon>
        <taxon>Bacillota</taxon>
        <taxon>Bacilli</taxon>
        <taxon>Bacillales</taxon>
        <taxon>Bacillaceae</taxon>
        <taxon>Lederbergia</taxon>
    </lineage>
</organism>
<dbReference type="Gene3D" id="3.10.450.40">
    <property type="match status" value="2"/>
</dbReference>
<feature type="domain" description="PepSY" evidence="2">
    <location>
        <begin position="194"/>
        <end position="252"/>
    </location>
</feature>
<dbReference type="Proteomes" id="UP001596147">
    <property type="component" value="Unassembled WGS sequence"/>
</dbReference>